<reference evidence="1 2" key="1">
    <citation type="submission" date="2019-09" db="EMBL/GenBank/DDBJ databases">
        <title>Bird 10,000 Genomes (B10K) Project - Family phase.</title>
        <authorList>
            <person name="Zhang G."/>
        </authorList>
    </citation>
    <scope>NUCLEOTIDE SEQUENCE [LARGE SCALE GENOMIC DNA]</scope>
    <source>
        <strain evidence="1">B10K-DU-002-35</strain>
        <tissue evidence="1">Muscle</tissue>
    </source>
</reference>
<dbReference type="PRINTS" id="PR02107">
    <property type="entry name" value="INOS145TPRIP"/>
</dbReference>
<dbReference type="PANTHER" id="PTHR10656:SF40">
    <property type="entry name" value="INOSITOL 1,4,5-TRISPHOSPHATE RECEPTOR-INTERACTING PROTEIN-LIKE 1"/>
    <property type="match status" value="1"/>
</dbReference>
<dbReference type="GO" id="GO:0016020">
    <property type="term" value="C:membrane"/>
    <property type="evidence" value="ECO:0007669"/>
    <property type="project" value="TreeGrafter"/>
</dbReference>
<sequence>IYERRIQWPGQKLLHTSREVMEVVNNLLSAIQEHFLSSSFQVLKTAIGVDSAFEGWSPHGNDTVYHVLVPLQPPCGYAFLLDVGKPWEVPPKDPRICVRLECTCKMDQLQENTLCCCCHPNEELRQEQGPSLLDTLCTDSLLDAHKTAAWFQTLVTSAWRTLPQSCRYDMKLLPSGRACRLQLTKANSSPLTIEIMFGVQQGDSDIFLSSENIKRTPIPNTRWLVTYAVAEAKFFTHTSMWLPRGSCHLKCLYMCARILLGTGLSTYAVKTVTMRLLTTIPQSSWHRAEFLPRLEDAMRHLRCCVEEKHLDHFFTGNYSVPAEVALPKEFEFSQPFNILHKLVRDPERHKKALLAVEHL</sequence>
<dbReference type="PANTHER" id="PTHR10656">
    <property type="entry name" value="CELL FATE DETERMINING PROTEIN MAB21-RELATED"/>
    <property type="match status" value="1"/>
</dbReference>
<protein>
    <submittedName>
        <fullName evidence="1">IPIL1 protein</fullName>
    </submittedName>
</protein>
<dbReference type="Gene3D" id="1.10.1410.40">
    <property type="match status" value="1"/>
</dbReference>
<organism evidence="1 2">
    <name type="scientific">Rhinopomastus cyanomelas</name>
    <name type="common">Common scimitarbill</name>
    <dbReference type="NCBI Taxonomy" id="113115"/>
    <lineage>
        <taxon>Eukaryota</taxon>
        <taxon>Metazoa</taxon>
        <taxon>Chordata</taxon>
        <taxon>Craniata</taxon>
        <taxon>Vertebrata</taxon>
        <taxon>Euteleostomi</taxon>
        <taxon>Archelosauria</taxon>
        <taxon>Archosauria</taxon>
        <taxon>Dinosauria</taxon>
        <taxon>Saurischia</taxon>
        <taxon>Theropoda</taxon>
        <taxon>Coelurosauria</taxon>
        <taxon>Aves</taxon>
        <taxon>Neognathae</taxon>
        <taxon>Neoaves</taxon>
        <taxon>Telluraves</taxon>
        <taxon>Coraciimorphae</taxon>
        <taxon>Bucerotiformes</taxon>
        <taxon>Rhinopomastidae</taxon>
        <taxon>Rhinopomastus</taxon>
    </lineage>
</organism>
<comment type="caution">
    <text evidence="1">The sequence shown here is derived from an EMBL/GenBank/DDBJ whole genome shotgun (WGS) entry which is preliminary data.</text>
</comment>
<accession>A0A7L1N2Z2</accession>
<dbReference type="InterPro" id="IPR026250">
    <property type="entry name" value="ITPRIP-like"/>
</dbReference>
<evidence type="ECO:0000313" key="2">
    <source>
        <dbReference type="Proteomes" id="UP000565785"/>
    </source>
</evidence>
<dbReference type="OrthoDB" id="9390510at2759"/>
<evidence type="ECO:0000313" key="1">
    <source>
        <dbReference type="EMBL" id="NXN94164.1"/>
    </source>
</evidence>
<keyword evidence="2" id="KW-1185">Reference proteome</keyword>
<dbReference type="Proteomes" id="UP000565785">
    <property type="component" value="Unassembled WGS sequence"/>
</dbReference>
<proteinExistence type="predicted"/>
<feature type="non-terminal residue" evidence="1">
    <location>
        <position position="1"/>
    </location>
</feature>
<gene>
    <name evidence="1" type="primary">Itpripl1_3</name>
    <name evidence="1" type="ORF">RHICYA_R04044</name>
</gene>
<dbReference type="Gene3D" id="3.30.460.90">
    <property type="match status" value="1"/>
</dbReference>
<dbReference type="EMBL" id="VXBP01002396">
    <property type="protein sequence ID" value="NXN94164.1"/>
    <property type="molecule type" value="Genomic_DNA"/>
</dbReference>
<dbReference type="InterPro" id="IPR024810">
    <property type="entry name" value="MAB21L/cGLR"/>
</dbReference>
<dbReference type="AlphaFoldDB" id="A0A7L1N2Z2"/>
<dbReference type="SMART" id="SM01265">
    <property type="entry name" value="Mab-21"/>
    <property type="match status" value="1"/>
</dbReference>
<name>A0A7L1N2Z2_RHICY</name>
<feature type="non-terminal residue" evidence="1">
    <location>
        <position position="359"/>
    </location>
</feature>